<organism evidence="2">
    <name type="scientific">uncultured Parcubacteria bacterium Rifle_16ft_4_minimus_37658</name>
    <dbReference type="NCBI Taxonomy" id="1665141"/>
    <lineage>
        <taxon>Bacteria</taxon>
        <taxon>Candidatus Parcubacteria</taxon>
        <taxon>environmental samples</taxon>
    </lineage>
</organism>
<feature type="transmembrane region" description="Helical" evidence="1">
    <location>
        <begin position="26"/>
        <end position="42"/>
    </location>
</feature>
<proteinExistence type="predicted"/>
<evidence type="ECO:0000256" key="1">
    <source>
        <dbReference type="SAM" id="Phobius"/>
    </source>
</evidence>
<evidence type="ECO:0000313" key="2">
    <source>
        <dbReference type="EMBL" id="AKQ02578.1"/>
    </source>
</evidence>
<reference evidence="2" key="1">
    <citation type="journal article" date="2015" name="ISME J.">
        <title>Aquifer environment selects for microbial species cohorts in sediment and groundwater.</title>
        <authorList>
            <person name="Hug L.A."/>
            <person name="Thomas B.C."/>
            <person name="Brown C.T."/>
            <person name="Frischkorn K.R."/>
            <person name="Williams K.H."/>
            <person name="Tringe S.G."/>
            <person name="Banfield J.F."/>
        </authorList>
    </citation>
    <scope>NUCLEOTIDE SEQUENCE</scope>
</reference>
<protein>
    <submittedName>
        <fullName evidence="2">Uncharacterized protein</fullName>
    </submittedName>
</protein>
<name>A0A0H4T4J3_9BACT</name>
<keyword evidence="1" id="KW-0812">Transmembrane</keyword>
<keyword evidence="1" id="KW-0472">Membrane</keyword>
<accession>A0A0H4T4J3</accession>
<dbReference type="AlphaFoldDB" id="A0A0H4T4J3"/>
<dbReference type="EMBL" id="KT007001">
    <property type="protein sequence ID" value="AKQ02578.1"/>
    <property type="molecule type" value="Genomic_DNA"/>
</dbReference>
<sequence>MGYLESGGMLTESHLTALWFIRNETPVLWLGAAVSSGFFVLAKRETRRLLTEGKIWSRNKDRRMESLIISLDSWKKSWPPEENFFVVVKEFYDAAPDLETKEKLLKWAENRKVLLVSVKA</sequence>
<keyword evidence="1" id="KW-1133">Transmembrane helix</keyword>